<dbReference type="Gene3D" id="2.60.40.3910">
    <property type="entry name" value="Inclusion body protein"/>
    <property type="match status" value="1"/>
</dbReference>
<name>A0A3D8K280_9BURK</name>
<evidence type="ECO:0000313" key="2">
    <source>
        <dbReference type="Proteomes" id="UP000256838"/>
    </source>
</evidence>
<evidence type="ECO:0000313" key="1">
    <source>
        <dbReference type="EMBL" id="RDU98671.1"/>
    </source>
</evidence>
<dbReference type="AlphaFoldDB" id="A0A3D8K280"/>
<organism evidence="1 2">
    <name type="scientific">Trinickia dinghuensis</name>
    <dbReference type="NCBI Taxonomy" id="2291023"/>
    <lineage>
        <taxon>Bacteria</taxon>
        <taxon>Pseudomonadati</taxon>
        <taxon>Pseudomonadota</taxon>
        <taxon>Betaproteobacteria</taxon>
        <taxon>Burkholderiales</taxon>
        <taxon>Burkholderiaceae</taxon>
        <taxon>Trinickia</taxon>
    </lineage>
</organism>
<accession>A0A3D8K280</accession>
<dbReference type="Pfam" id="PF12306">
    <property type="entry name" value="PixA"/>
    <property type="match status" value="1"/>
</dbReference>
<gene>
    <name evidence="1" type="ORF">DWV00_10345</name>
</gene>
<dbReference type="InterPro" id="IPR038712">
    <property type="entry name" value="PixA-like_sf"/>
</dbReference>
<protein>
    <recommendedName>
        <fullName evidence="3">Inclusion body protein</fullName>
    </recommendedName>
</protein>
<evidence type="ECO:0008006" key="3">
    <source>
        <dbReference type="Google" id="ProtNLM"/>
    </source>
</evidence>
<comment type="caution">
    <text evidence="1">The sequence shown here is derived from an EMBL/GenBank/DDBJ whole genome shotgun (WGS) entry which is preliminary data.</text>
</comment>
<proteinExistence type="predicted"/>
<keyword evidence="2" id="KW-1185">Reference proteome</keyword>
<dbReference type="OrthoDB" id="8705346at2"/>
<sequence>MPNSEIIKILVVIDAERILRDHTPNGSQPVPLKNAGKGYAYLLTEWSDTDQYQGTTTFKSGWVNEQDQEEGGYSLNVRAKAGDIVQWRAVSLTSPFQYRCYLKGLEYGSWSNITAPQSKTKPLAYTVATPGAPPSGGMTIVPANDYWWESTVQNSNRQPYNLLYTIVDNNGSNRGIFSHDPYIT</sequence>
<dbReference type="RefSeq" id="WP_115533485.1">
    <property type="nucleotide sequence ID" value="NZ_QRGA01000006.1"/>
</dbReference>
<dbReference type="EMBL" id="QRGA01000006">
    <property type="protein sequence ID" value="RDU98671.1"/>
    <property type="molecule type" value="Genomic_DNA"/>
</dbReference>
<dbReference type="InterPro" id="IPR021087">
    <property type="entry name" value="Uncharacterised_PixA/AidA"/>
</dbReference>
<reference evidence="1 2" key="1">
    <citation type="submission" date="2018-08" db="EMBL/GenBank/DDBJ databases">
        <title>Paraburkholderia sp. DHOM06 isolated from forest soil.</title>
        <authorList>
            <person name="Gao Z.-H."/>
            <person name="Qiu L.-H."/>
        </authorList>
    </citation>
    <scope>NUCLEOTIDE SEQUENCE [LARGE SCALE GENOMIC DNA]</scope>
    <source>
        <strain evidence="1 2">DHOM06</strain>
    </source>
</reference>
<dbReference type="Proteomes" id="UP000256838">
    <property type="component" value="Unassembled WGS sequence"/>
</dbReference>